<accession>A0AAF3FC81</accession>
<organism evidence="1 2">
    <name type="scientific">Mesorhabditis belari</name>
    <dbReference type="NCBI Taxonomy" id="2138241"/>
    <lineage>
        <taxon>Eukaryota</taxon>
        <taxon>Metazoa</taxon>
        <taxon>Ecdysozoa</taxon>
        <taxon>Nematoda</taxon>
        <taxon>Chromadorea</taxon>
        <taxon>Rhabditida</taxon>
        <taxon>Rhabditina</taxon>
        <taxon>Rhabditomorpha</taxon>
        <taxon>Rhabditoidea</taxon>
        <taxon>Rhabditidae</taxon>
        <taxon>Mesorhabditinae</taxon>
        <taxon>Mesorhabditis</taxon>
    </lineage>
</organism>
<evidence type="ECO:0000313" key="2">
    <source>
        <dbReference type="WBParaSite" id="MBELARI_LOCUS4483"/>
    </source>
</evidence>
<dbReference type="Proteomes" id="UP000887575">
    <property type="component" value="Unassembled WGS sequence"/>
</dbReference>
<keyword evidence="1" id="KW-1185">Reference proteome</keyword>
<protein>
    <submittedName>
        <fullName evidence="2">Uncharacterized protein</fullName>
    </submittedName>
</protein>
<dbReference type="WBParaSite" id="MBELARI_LOCUS4483">
    <property type="protein sequence ID" value="MBELARI_LOCUS4483"/>
    <property type="gene ID" value="MBELARI_LOCUS4483"/>
</dbReference>
<sequence length="267" mass="30740">MGRIHFKRCAKRSKEVLPIGRPDGIPRVCFDKVSPRCSNISKELLDVIKNMPVIDVDTKKKKARAIKTKDLKRLQLALQYYAVEKESDWERIALSMNRVFDSATCKRVAIEHLDWAYSEIVTANSEFSWEDLSSTPGTLEYLKTFDRLSRNYILTGGCDDYFTGERRIIEDPKDIYNMYDLNDSLVDILLPPNKKNFSTLNTSKLSIVNGPDHEFDGSQLLERTQSYPELASPAVMSDKKRISLIWRHQKRRNRSVSESLSSVQISL</sequence>
<proteinExistence type="predicted"/>
<evidence type="ECO:0000313" key="1">
    <source>
        <dbReference type="Proteomes" id="UP000887575"/>
    </source>
</evidence>
<dbReference type="AlphaFoldDB" id="A0AAF3FC81"/>
<reference evidence="2" key="1">
    <citation type="submission" date="2024-02" db="UniProtKB">
        <authorList>
            <consortium name="WormBaseParasite"/>
        </authorList>
    </citation>
    <scope>IDENTIFICATION</scope>
</reference>
<name>A0AAF3FC81_9BILA</name>